<gene>
    <name evidence="1" type="ORF">GPECTOR_148g21</name>
</gene>
<dbReference type="EMBL" id="LSYV01000148">
    <property type="protein sequence ID" value="KXZ42424.1"/>
    <property type="molecule type" value="Genomic_DNA"/>
</dbReference>
<dbReference type="OrthoDB" id="548667at2759"/>
<proteinExistence type="predicted"/>
<accession>A0A150FXS0</accession>
<organism evidence="1 2">
    <name type="scientific">Gonium pectorale</name>
    <name type="common">Green alga</name>
    <dbReference type="NCBI Taxonomy" id="33097"/>
    <lineage>
        <taxon>Eukaryota</taxon>
        <taxon>Viridiplantae</taxon>
        <taxon>Chlorophyta</taxon>
        <taxon>core chlorophytes</taxon>
        <taxon>Chlorophyceae</taxon>
        <taxon>CS clade</taxon>
        <taxon>Chlamydomonadales</taxon>
        <taxon>Volvocaceae</taxon>
        <taxon>Gonium</taxon>
    </lineage>
</organism>
<name>A0A150FXS0_GONPE</name>
<evidence type="ECO:0000313" key="2">
    <source>
        <dbReference type="Proteomes" id="UP000075714"/>
    </source>
</evidence>
<dbReference type="Proteomes" id="UP000075714">
    <property type="component" value="Unassembled WGS sequence"/>
</dbReference>
<evidence type="ECO:0000313" key="1">
    <source>
        <dbReference type="EMBL" id="KXZ42424.1"/>
    </source>
</evidence>
<dbReference type="AlphaFoldDB" id="A0A150FXS0"/>
<keyword evidence="2" id="KW-1185">Reference proteome</keyword>
<sequence length="99" mass="10164">MGASHWACLQLDFQGNMASILLNRSTIMNNTVSSSSGAGALVFTSTQQVLDDGSNAALTVNISNSRLAGNTGGSGSALYSSVPLLVGARMFRACYVKGC</sequence>
<reference evidence="2" key="1">
    <citation type="journal article" date="2016" name="Nat. Commun.">
        <title>The Gonium pectorale genome demonstrates co-option of cell cycle regulation during the evolution of multicellularity.</title>
        <authorList>
            <person name="Hanschen E.R."/>
            <person name="Marriage T.N."/>
            <person name="Ferris P.J."/>
            <person name="Hamaji T."/>
            <person name="Toyoda A."/>
            <person name="Fujiyama A."/>
            <person name="Neme R."/>
            <person name="Noguchi H."/>
            <person name="Minakuchi Y."/>
            <person name="Suzuki M."/>
            <person name="Kawai-Toyooka H."/>
            <person name="Smith D.R."/>
            <person name="Sparks H."/>
            <person name="Anderson J."/>
            <person name="Bakaric R."/>
            <person name="Luria V."/>
            <person name="Karger A."/>
            <person name="Kirschner M.W."/>
            <person name="Durand P.M."/>
            <person name="Michod R.E."/>
            <person name="Nozaki H."/>
            <person name="Olson B.J."/>
        </authorList>
    </citation>
    <scope>NUCLEOTIDE SEQUENCE [LARGE SCALE GENOMIC DNA]</scope>
    <source>
        <strain evidence="2">NIES-2863</strain>
    </source>
</reference>
<comment type="caution">
    <text evidence="1">The sequence shown here is derived from an EMBL/GenBank/DDBJ whole genome shotgun (WGS) entry which is preliminary data.</text>
</comment>
<protein>
    <submittedName>
        <fullName evidence="1">Uncharacterized protein</fullName>
    </submittedName>
</protein>